<name>A0ABS0X968_9ACTN</name>
<sequence length="290" mass="31024">MGALGVEEPDGLSEQALRTVLGLLDLTGSGLRRLLGPPEPTDVDVDDTAPGRQPGLRRLVPCAAVALGVAAQRRSARAVSGVGSRLGAAIASAARPVVTHEPFVSSWRLLVRWGEQGAAERARNRDLAAGFVRAVAQEVASGVLAQVDLDGAADRIDLDRAVRRLDLDLAADRLDVDRVASRLDVDRVAARIDVDRVAARVDVDAVVARADLDAVIARLDLADLVRRVLDEIDFARLVRESSGTMAVETVDAFRDRGVTADRILSRIADRVLSRSTARNTAGPPHRPEER</sequence>
<protein>
    <submittedName>
        <fullName evidence="1">Uncharacterized protein</fullName>
    </submittedName>
</protein>
<proteinExistence type="predicted"/>
<gene>
    <name evidence="1" type="ORF">JGB26_21655</name>
</gene>
<evidence type="ECO:0000313" key="2">
    <source>
        <dbReference type="Proteomes" id="UP000634780"/>
    </source>
</evidence>
<reference evidence="1 2" key="1">
    <citation type="submission" date="2020-12" db="EMBL/GenBank/DDBJ databases">
        <title>Streptomyces typhae sp. nov., a novel endophytic actinomycete isolated from the root of cattail pollen (Typha angustifolia L.).</title>
        <authorList>
            <person name="Peng C."/>
            <person name="Liu C."/>
        </authorList>
    </citation>
    <scope>NUCLEOTIDE SEQUENCE [LARGE SCALE GENOMIC DNA]</scope>
    <source>
        <strain evidence="1 2">JCM 4753</strain>
    </source>
</reference>
<dbReference type="RefSeq" id="WP_190119163.1">
    <property type="nucleotide sequence ID" value="NZ_BMVR01000014.1"/>
</dbReference>
<comment type="caution">
    <text evidence="1">The sequence shown here is derived from an EMBL/GenBank/DDBJ whole genome shotgun (WGS) entry which is preliminary data.</text>
</comment>
<accession>A0ABS0X968</accession>
<evidence type="ECO:0000313" key="1">
    <source>
        <dbReference type="EMBL" id="MBJ3809694.1"/>
    </source>
</evidence>
<dbReference type="Proteomes" id="UP000634780">
    <property type="component" value="Unassembled WGS sequence"/>
</dbReference>
<organism evidence="1 2">
    <name type="scientific">Streptomyces flavofungini</name>
    <dbReference type="NCBI Taxonomy" id="68200"/>
    <lineage>
        <taxon>Bacteria</taxon>
        <taxon>Bacillati</taxon>
        <taxon>Actinomycetota</taxon>
        <taxon>Actinomycetes</taxon>
        <taxon>Kitasatosporales</taxon>
        <taxon>Streptomycetaceae</taxon>
        <taxon>Streptomyces</taxon>
    </lineage>
</organism>
<dbReference type="EMBL" id="JAEKOZ010000013">
    <property type="protein sequence ID" value="MBJ3809694.1"/>
    <property type="molecule type" value="Genomic_DNA"/>
</dbReference>
<keyword evidence="2" id="KW-1185">Reference proteome</keyword>